<dbReference type="PANTHER" id="PTHR46375">
    <property type="entry name" value="KELCH REPEAT AND BTB DOMAIN-CONTAINING PROTEIN 13-RELATED"/>
    <property type="match status" value="1"/>
</dbReference>
<reference evidence="3 4" key="1">
    <citation type="submission" date="2019-08" db="EMBL/GenBank/DDBJ databases">
        <authorList>
            <person name="Liang Q."/>
        </authorList>
    </citation>
    <scope>NUCLEOTIDE SEQUENCE [LARGE SCALE GENOMIC DNA]</scope>
    <source>
        <strain evidence="3 4">V1718</strain>
    </source>
</reference>
<dbReference type="EMBL" id="CP042467">
    <property type="protein sequence ID" value="QED25797.1"/>
    <property type="molecule type" value="Genomic_DNA"/>
</dbReference>
<dbReference type="Proteomes" id="UP000321595">
    <property type="component" value="Chromosome"/>
</dbReference>
<evidence type="ECO:0000313" key="3">
    <source>
        <dbReference type="EMBL" id="QED25797.1"/>
    </source>
</evidence>
<dbReference type="InterPro" id="IPR015915">
    <property type="entry name" value="Kelch-typ_b-propeller"/>
</dbReference>
<evidence type="ECO:0000256" key="2">
    <source>
        <dbReference type="SAM" id="SignalP"/>
    </source>
</evidence>
<dbReference type="InterPro" id="IPR006652">
    <property type="entry name" value="Kelch_1"/>
</dbReference>
<protein>
    <submittedName>
        <fullName evidence="3">Kelch repeat-containing protein</fullName>
    </submittedName>
</protein>
<evidence type="ECO:0000313" key="4">
    <source>
        <dbReference type="Proteomes" id="UP000321595"/>
    </source>
</evidence>
<feature type="chain" id="PRO_5022845952" evidence="2">
    <location>
        <begin position="18"/>
        <end position="355"/>
    </location>
</feature>
<accession>A0A5B8XL48</accession>
<dbReference type="Gene3D" id="2.120.10.80">
    <property type="entry name" value="Kelch-type beta propeller"/>
    <property type="match status" value="2"/>
</dbReference>
<dbReference type="InterPro" id="IPR052392">
    <property type="entry name" value="Kelch-BTB_domain-containing"/>
</dbReference>
<sequence>MKLIVSVGLALFFSMNAGCSESQDPPPPLDMSGWTDQDLSTPDLQRDDSVEVDFEEDVAADMSTEGEWLEISPITRGARQETAVLAFQDEVWVIGGFDDRSTMLSTVEIYSPSDKTWRAGPDLPLRMHHANAAVVGESIWIVGFLVGGFNADGRIFELSDNTWIDRGSMPQGRERGASVMGVDGTDIYIAGGLDGGAVNRFDKFDTQSLTFETLAELPSPMDHGAGAFMDGKMVIVGGRNTSLLSHTNAVHLFDPMNNQWSSGALMPTSRAGVAHTVHKGRLFVIGGEGNTELPSGVFDALESYDPTTDTWSVHEPMINPRHGMGAASIGDLIFVPGGAAVQAFGATEYSDAFEF</sequence>
<organism evidence="3 4">
    <name type="scientific">Microvenator marinus</name>
    <dbReference type="NCBI Taxonomy" id="2600177"/>
    <lineage>
        <taxon>Bacteria</taxon>
        <taxon>Deltaproteobacteria</taxon>
        <taxon>Bradymonadales</taxon>
        <taxon>Microvenatoraceae</taxon>
        <taxon>Microvenator</taxon>
    </lineage>
</organism>
<feature type="signal peptide" evidence="2">
    <location>
        <begin position="1"/>
        <end position="17"/>
    </location>
</feature>
<dbReference type="PANTHER" id="PTHR46375:SF3">
    <property type="entry name" value="KELCH REPEAT AND BTB DOMAIN-CONTAINING PROTEIN 13"/>
    <property type="match status" value="1"/>
</dbReference>
<dbReference type="SUPFAM" id="SSF117281">
    <property type="entry name" value="Kelch motif"/>
    <property type="match status" value="2"/>
</dbReference>
<dbReference type="Pfam" id="PF01344">
    <property type="entry name" value="Kelch_1"/>
    <property type="match status" value="1"/>
</dbReference>
<dbReference type="RefSeq" id="WP_146956685.1">
    <property type="nucleotide sequence ID" value="NZ_CP042467.1"/>
</dbReference>
<dbReference type="SMART" id="SM00612">
    <property type="entry name" value="Kelch"/>
    <property type="match status" value="5"/>
</dbReference>
<name>A0A5B8XL48_9DELT</name>
<dbReference type="AlphaFoldDB" id="A0A5B8XL48"/>
<feature type="region of interest" description="Disordered" evidence="1">
    <location>
        <begin position="20"/>
        <end position="42"/>
    </location>
</feature>
<evidence type="ECO:0000256" key="1">
    <source>
        <dbReference type="SAM" id="MobiDB-lite"/>
    </source>
</evidence>
<keyword evidence="2" id="KW-0732">Signal</keyword>
<dbReference type="Pfam" id="PF24681">
    <property type="entry name" value="Kelch_KLHDC2_KLHL20_DRC7"/>
    <property type="match status" value="1"/>
</dbReference>
<proteinExistence type="predicted"/>
<dbReference type="KEGG" id="bbae:FRD01_00670"/>
<keyword evidence="4" id="KW-1185">Reference proteome</keyword>
<dbReference type="OrthoDB" id="58712at2"/>
<gene>
    <name evidence="3" type="ORF">FRD01_00670</name>
</gene>